<keyword evidence="1" id="KW-0732">Signal</keyword>
<name>A0A238ZV61_9RHOB</name>
<dbReference type="EMBL" id="FZNN01000044">
    <property type="protein sequence ID" value="SNR87230.1"/>
    <property type="molecule type" value="Genomic_DNA"/>
</dbReference>
<protein>
    <recommendedName>
        <fullName evidence="4">Copper(I)-binding protein</fullName>
    </recommendedName>
</protein>
<evidence type="ECO:0008006" key="4">
    <source>
        <dbReference type="Google" id="ProtNLM"/>
    </source>
</evidence>
<gene>
    <name evidence="2" type="ORF">SAMN06265370_1447</name>
</gene>
<dbReference type="InterPro" id="IPR058248">
    <property type="entry name" value="Lxx211020-like"/>
</dbReference>
<dbReference type="InterPro" id="IPR036182">
    <property type="entry name" value="PCuAC_sf"/>
</dbReference>
<organism evidence="2 3">
    <name type="scientific">Puniceibacterium sediminis</name>
    <dbReference type="NCBI Taxonomy" id="1608407"/>
    <lineage>
        <taxon>Bacteria</taxon>
        <taxon>Pseudomonadati</taxon>
        <taxon>Pseudomonadota</taxon>
        <taxon>Alphaproteobacteria</taxon>
        <taxon>Rhodobacterales</taxon>
        <taxon>Paracoccaceae</taxon>
        <taxon>Puniceibacterium</taxon>
    </lineage>
</organism>
<dbReference type="InterPro" id="IPR007410">
    <property type="entry name" value="LpqE-like"/>
</dbReference>
<reference evidence="2 3" key="1">
    <citation type="submission" date="2017-06" db="EMBL/GenBank/DDBJ databases">
        <authorList>
            <person name="Kim H.J."/>
            <person name="Triplett B.A."/>
        </authorList>
    </citation>
    <scope>NUCLEOTIDE SEQUENCE [LARGE SCALE GENOMIC DNA]</scope>
    <source>
        <strain evidence="2 3">DSM 29052</strain>
    </source>
</reference>
<dbReference type="SUPFAM" id="SSF110087">
    <property type="entry name" value="DR1885-like metal-binding protein"/>
    <property type="match status" value="1"/>
</dbReference>
<evidence type="ECO:0000256" key="1">
    <source>
        <dbReference type="SAM" id="SignalP"/>
    </source>
</evidence>
<evidence type="ECO:0000313" key="3">
    <source>
        <dbReference type="Proteomes" id="UP000198417"/>
    </source>
</evidence>
<accession>A0A238ZV61</accession>
<dbReference type="RefSeq" id="WP_176439242.1">
    <property type="nucleotide sequence ID" value="NZ_FZNN01000044.1"/>
</dbReference>
<dbReference type="Gene3D" id="2.60.40.1890">
    <property type="entry name" value="PCu(A)C copper chaperone"/>
    <property type="match status" value="1"/>
</dbReference>
<dbReference type="Pfam" id="PF04314">
    <property type="entry name" value="PCuAC"/>
    <property type="match status" value="1"/>
</dbReference>
<dbReference type="PANTHER" id="PTHR36302:SF1">
    <property type="entry name" value="COPPER CHAPERONE PCU(A)C"/>
    <property type="match status" value="1"/>
</dbReference>
<keyword evidence="3" id="KW-1185">Reference proteome</keyword>
<dbReference type="PANTHER" id="PTHR36302">
    <property type="entry name" value="BLR7088 PROTEIN"/>
    <property type="match status" value="1"/>
</dbReference>
<proteinExistence type="predicted"/>
<dbReference type="Proteomes" id="UP000198417">
    <property type="component" value="Unassembled WGS sequence"/>
</dbReference>
<feature type="signal peptide" evidence="1">
    <location>
        <begin position="1"/>
        <end position="19"/>
    </location>
</feature>
<evidence type="ECO:0000313" key="2">
    <source>
        <dbReference type="EMBL" id="SNR87230.1"/>
    </source>
</evidence>
<sequence>MKTLFAAALICALPALVSANEITSGNITVGHPYAFETPPMAHTAAGYMTVTNTGDSADTLLSIESELPKTMLHESKETDGVATMTHVEKLEIAPGETVEFAPGGYHIMFMGLNDETFEVGETVPVTLIFEHLGRMEIELDVQARNGDGQGADAKSDHATH</sequence>
<feature type="chain" id="PRO_5013122393" description="Copper(I)-binding protein" evidence="1">
    <location>
        <begin position="20"/>
        <end position="160"/>
    </location>
</feature>
<dbReference type="AlphaFoldDB" id="A0A238ZV61"/>